<reference evidence="3" key="2">
    <citation type="submission" date="2015-01" db="EMBL/GenBank/DDBJ databases">
        <title>Evolutionary Origins and Diversification of the Mycorrhizal Mutualists.</title>
        <authorList>
            <consortium name="DOE Joint Genome Institute"/>
            <consortium name="Mycorrhizal Genomics Consortium"/>
            <person name="Kohler A."/>
            <person name="Kuo A."/>
            <person name="Nagy L.G."/>
            <person name="Floudas D."/>
            <person name="Copeland A."/>
            <person name="Barry K.W."/>
            <person name="Cichocki N."/>
            <person name="Veneault-Fourrey C."/>
            <person name="LaButti K."/>
            <person name="Lindquist E.A."/>
            <person name="Lipzen A."/>
            <person name="Lundell T."/>
            <person name="Morin E."/>
            <person name="Murat C."/>
            <person name="Riley R."/>
            <person name="Ohm R."/>
            <person name="Sun H."/>
            <person name="Tunlid A."/>
            <person name="Henrissat B."/>
            <person name="Grigoriev I.V."/>
            <person name="Hibbett D.S."/>
            <person name="Martin F."/>
        </authorList>
    </citation>
    <scope>NUCLEOTIDE SEQUENCE [LARGE SCALE GENOMIC DNA]</scope>
    <source>
        <strain evidence="3">MUT 4182</strain>
    </source>
</reference>
<proteinExistence type="predicted"/>
<reference evidence="2 3" key="1">
    <citation type="submission" date="2014-04" db="EMBL/GenBank/DDBJ databases">
        <authorList>
            <consortium name="DOE Joint Genome Institute"/>
            <person name="Kuo A."/>
            <person name="Girlanda M."/>
            <person name="Perotto S."/>
            <person name="Kohler A."/>
            <person name="Nagy L.G."/>
            <person name="Floudas D."/>
            <person name="Copeland A."/>
            <person name="Barry K.W."/>
            <person name="Cichocki N."/>
            <person name="Veneault-Fourrey C."/>
            <person name="LaButti K."/>
            <person name="Lindquist E.A."/>
            <person name="Lipzen A."/>
            <person name="Lundell T."/>
            <person name="Morin E."/>
            <person name="Murat C."/>
            <person name="Sun H."/>
            <person name="Tunlid A."/>
            <person name="Henrissat B."/>
            <person name="Grigoriev I.V."/>
            <person name="Hibbett D.S."/>
            <person name="Martin F."/>
            <person name="Nordberg H.P."/>
            <person name="Cantor M.N."/>
            <person name="Hua S.X."/>
        </authorList>
    </citation>
    <scope>NUCLEOTIDE SEQUENCE [LARGE SCALE GENOMIC DNA]</scope>
    <source>
        <strain evidence="2 3">MUT 4182</strain>
    </source>
</reference>
<evidence type="ECO:0000313" key="2">
    <source>
        <dbReference type="EMBL" id="KIO29353.1"/>
    </source>
</evidence>
<feature type="compositionally biased region" description="Basic and acidic residues" evidence="1">
    <location>
        <begin position="91"/>
        <end position="105"/>
    </location>
</feature>
<dbReference type="HOGENOM" id="CLU_061438_1_0_1"/>
<accession>A0A0C3L6A1</accession>
<evidence type="ECO:0000256" key="1">
    <source>
        <dbReference type="SAM" id="MobiDB-lite"/>
    </source>
</evidence>
<dbReference type="AlphaFoldDB" id="A0A0C3L6A1"/>
<name>A0A0C3L6A1_9AGAM</name>
<protein>
    <submittedName>
        <fullName evidence="2">Uncharacterized protein</fullName>
    </submittedName>
</protein>
<dbReference type="EMBL" id="KN822984">
    <property type="protein sequence ID" value="KIO29353.1"/>
    <property type="molecule type" value="Genomic_DNA"/>
</dbReference>
<organism evidence="2 3">
    <name type="scientific">Tulasnella calospora MUT 4182</name>
    <dbReference type="NCBI Taxonomy" id="1051891"/>
    <lineage>
        <taxon>Eukaryota</taxon>
        <taxon>Fungi</taxon>
        <taxon>Dikarya</taxon>
        <taxon>Basidiomycota</taxon>
        <taxon>Agaricomycotina</taxon>
        <taxon>Agaricomycetes</taxon>
        <taxon>Cantharellales</taxon>
        <taxon>Tulasnellaceae</taxon>
        <taxon>Tulasnella</taxon>
    </lineage>
</organism>
<dbReference type="Proteomes" id="UP000054248">
    <property type="component" value="Unassembled WGS sequence"/>
</dbReference>
<keyword evidence="3" id="KW-1185">Reference proteome</keyword>
<feature type="region of interest" description="Disordered" evidence="1">
    <location>
        <begin position="91"/>
        <end position="116"/>
    </location>
</feature>
<gene>
    <name evidence="2" type="ORF">M407DRAFT_21578</name>
</gene>
<sequence>MAETLAKKPSFTGTDGIEAEMFIQQVRRAAFHEGKLRDDAWIADFAATCLSGEALRWHSTLDKDVRRDWIKLESALLEKYPVFLDSMSDIGKPEPEHQASKKPKPDGVGAVPPPSTVTRASTSWSYSFMSMIFGFNGRIKVVTNIKEMNGYVARSPTRWGHLASVQGKAGSLQAKFVDGGSKQSYLKMLNSTMDHEWLGIQWCCSPFKVGKEGAALVGVTGDDNEDVAGSSRWSKGPTGAGLWQVGPDGQLTITWVDGDDTHVLTPLTRTKDREIFFATDPTAFTTKSKYEWVHARLVFEPMHHRNLGTLLALSTSPGNSQPETTTKTV</sequence>
<dbReference type="OrthoDB" id="3137368at2759"/>
<evidence type="ECO:0000313" key="3">
    <source>
        <dbReference type="Proteomes" id="UP000054248"/>
    </source>
</evidence>